<comment type="caution">
    <text evidence="1">The sequence shown here is derived from an EMBL/GenBank/DDBJ whole genome shotgun (WGS) entry which is preliminary data.</text>
</comment>
<keyword evidence="2" id="KW-1185">Reference proteome</keyword>
<proteinExistence type="predicted"/>
<protein>
    <submittedName>
        <fullName evidence="1">Uncharacterized protein</fullName>
    </submittedName>
</protein>
<dbReference type="AlphaFoldDB" id="A0AAV4W2C7"/>
<name>A0AAV4W2C7_9ARAC</name>
<sequence length="152" mass="17821">MFSFLFGIRTPENFVVKTEKYVTAKERSRYIEKFRQVPLSLLSVSRGRRTETFNEEALLEERAQMHLGVTAKERSRFIEKFRQVPLSLLSVSRGRRTDTFNEEALLEERAQMHLCRREEWKSIASKEKEIHLLLNCKREKSISSGVTLSPAI</sequence>
<organism evidence="1 2">
    <name type="scientific">Caerostris darwini</name>
    <dbReference type="NCBI Taxonomy" id="1538125"/>
    <lineage>
        <taxon>Eukaryota</taxon>
        <taxon>Metazoa</taxon>
        <taxon>Ecdysozoa</taxon>
        <taxon>Arthropoda</taxon>
        <taxon>Chelicerata</taxon>
        <taxon>Arachnida</taxon>
        <taxon>Araneae</taxon>
        <taxon>Araneomorphae</taxon>
        <taxon>Entelegynae</taxon>
        <taxon>Araneoidea</taxon>
        <taxon>Araneidae</taxon>
        <taxon>Caerostris</taxon>
    </lineage>
</organism>
<accession>A0AAV4W2C7</accession>
<dbReference type="Proteomes" id="UP001054837">
    <property type="component" value="Unassembled WGS sequence"/>
</dbReference>
<dbReference type="EMBL" id="BPLQ01013880">
    <property type="protein sequence ID" value="GIY75615.1"/>
    <property type="molecule type" value="Genomic_DNA"/>
</dbReference>
<evidence type="ECO:0000313" key="1">
    <source>
        <dbReference type="EMBL" id="GIY75615.1"/>
    </source>
</evidence>
<gene>
    <name evidence="1" type="ORF">CDAR_266311</name>
</gene>
<evidence type="ECO:0000313" key="2">
    <source>
        <dbReference type="Proteomes" id="UP001054837"/>
    </source>
</evidence>
<reference evidence="1 2" key="1">
    <citation type="submission" date="2021-06" db="EMBL/GenBank/DDBJ databases">
        <title>Caerostris darwini draft genome.</title>
        <authorList>
            <person name="Kono N."/>
            <person name="Arakawa K."/>
        </authorList>
    </citation>
    <scope>NUCLEOTIDE SEQUENCE [LARGE SCALE GENOMIC DNA]</scope>
</reference>